<sequence>MSERNSGGGEQPPEANVQKVGESHAWDDPGYARAMGWVDENGKLTEEGVEELIFRQEQLEQQRQPRSRAEIAEGPVKNLDQKNPKGSLRDNKTPQRAGKPKEKTIEEIVKQRAAELEEKPYQRILGVFHELGYKSKELIKYLKRDGTSKKFKLTLAIGKNGYEEWTGTAEELEKRIRKNFKEKTPKDPEK</sequence>
<reference evidence="2 3" key="1">
    <citation type="journal article" date="2016" name="Nat. Commun.">
        <title>Thousands of microbial genomes shed light on interconnected biogeochemical processes in an aquifer system.</title>
        <authorList>
            <person name="Anantharaman K."/>
            <person name="Brown C.T."/>
            <person name="Hug L.A."/>
            <person name="Sharon I."/>
            <person name="Castelle C.J."/>
            <person name="Probst A.J."/>
            <person name="Thomas B.C."/>
            <person name="Singh A."/>
            <person name="Wilkins M.J."/>
            <person name="Karaoz U."/>
            <person name="Brodie E.L."/>
            <person name="Williams K.H."/>
            <person name="Hubbard S.S."/>
            <person name="Banfield J.F."/>
        </authorList>
    </citation>
    <scope>NUCLEOTIDE SEQUENCE [LARGE SCALE GENOMIC DNA]</scope>
</reference>
<accession>A0A1F6MCV1</accession>
<name>A0A1F6MCV1_9BACT</name>
<dbReference type="EMBL" id="MFPU01000049">
    <property type="protein sequence ID" value="OGH69378.1"/>
    <property type="molecule type" value="Genomic_DNA"/>
</dbReference>
<dbReference type="AlphaFoldDB" id="A0A1F6MCV1"/>
<proteinExistence type="predicted"/>
<evidence type="ECO:0000256" key="1">
    <source>
        <dbReference type="SAM" id="MobiDB-lite"/>
    </source>
</evidence>
<comment type="caution">
    <text evidence="2">The sequence shown here is derived from an EMBL/GenBank/DDBJ whole genome shotgun (WGS) entry which is preliminary data.</text>
</comment>
<feature type="region of interest" description="Disordered" evidence="1">
    <location>
        <begin position="56"/>
        <end position="103"/>
    </location>
</feature>
<gene>
    <name evidence="2" type="ORF">A2754_01240</name>
</gene>
<evidence type="ECO:0000313" key="2">
    <source>
        <dbReference type="EMBL" id="OGH69378.1"/>
    </source>
</evidence>
<feature type="region of interest" description="Disordered" evidence="1">
    <location>
        <begin position="1"/>
        <end position="30"/>
    </location>
</feature>
<feature type="compositionally biased region" description="Gly residues" evidence="1">
    <location>
        <begin position="1"/>
        <end position="10"/>
    </location>
</feature>
<dbReference type="Proteomes" id="UP000177953">
    <property type="component" value="Unassembled WGS sequence"/>
</dbReference>
<evidence type="ECO:0000313" key="3">
    <source>
        <dbReference type="Proteomes" id="UP000177953"/>
    </source>
</evidence>
<organism evidence="2 3">
    <name type="scientific">Candidatus Magasanikbacteria bacterium RIFCSPHIGHO2_01_FULL_47_8</name>
    <dbReference type="NCBI Taxonomy" id="1798673"/>
    <lineage>
        <taxon>Bacteria</taxon>
        <taxon>Candidatus Magasanikiibacteriota</taxon>
    </lineage>
</organism>
<feature type="compositionally biased region" description="Basic and acidic residues" evidence="1">
    <location>
        <begin position="79"/>
        <end position="103"/>
    </location>
</feature>
<protein>
    <submittedName>
        <fullName evidence="2">Uncharacterized protein</fullName>
    </submittedName>
</protein>